<organism evidence="5 6">
    <name type="scientific">Stutzerimonas nitrititolerans</name>
    <dbReference type="NCBI Taxonomy" id="2482751"/>
    <lineage>
        <taxon>Bacteria</taxon>
        <taxon>Pseudomonadati</taxon>
        <taxon>Pseudomonadota</taxon>
        <taxon>Gammaproteobacteria</taxon>
        <taxon>Pseudomonadales</taxon>
        <taxon>Pseudomonadaceae</taxon>
        <taxon>Stutzerimonas</taxon>
    </lineage>
</organism>
<evidence type="ECO:0000313" key="5">
    <source>
        <dbReference type="EMBL" id="MCO7544353.1"/>
    </source>
</evidence>
<evidence type="ECO:0000313" key="6">
    <source>
        <dbReference type="Proteomes" id="UP001165292"/>
    </source>
</evidence>
<dbReference type="SUPFAM" id="SSF53850">
    <property type="entry name" value="Periplasmic binding protein-like II"/>
    <property type="match status" value="1"/>
</dbReference>
<evidence type="ECO:0000256" key="2">
    <source>
        <dbReference type="ARBA" id="ARBA00022729"/>
    </source>
</evidence>
<feature type="signal peptide" evidence="3">
    <location>
        <begin position="1"/>
        <end position="18"/>
    </location>
</feature>
<dbReference type="PANTHER" id="PTHR35936:SF19">
    <property type="entry name" value="AMINO-ACID-BINDING PROTEIN YXEM-RELATED"/>
    <property type="match status" value="1"/>
</dbReference>
<name>A0AA41WIZ8_9GAMM</name>
<protein>
    <submittedName>
        <fullName evidence="5">Transporter substrate-binding domain-containing protein</fullName>
    </submittedName>
</protein>
<dbReference type="Pfam" id="PF00497">
    <property type="entry name" value="SBP_bac_3"/>
    <property type="match status" value="1"/>
</dbReference>
<dbReference type="Proteomes" id="UP001165292">
    <property type="component" value="Unassembled WGS sequence"/>
</dbReference>
<reference evidence="5" key="1">
    <citation type="submission" date="2022-06" db="EMBL/GenBank/DDBJ databases">
        <title>Detection of beta-lactamases in bacteria of animal origin.</title>
        <authorList>
            <person name="Mlynarcik P."/>
            <person name="Zdarska V."/>
            <person name="Chudobova H."/>
            <person name="Prochazkova P."/>
            <person name="Hricova K."/>
            <person name="Mezerova K."/>
            <person name="Bardon J."/>
            <person name="Dolejska M."/>
            <person name="Sukkar I."/>
            <person name="Kolar M."/>
        </authorList>
    </citation>
    <scope>NUCLEOTIDE SEQUENCE</scope>
    <source>
        <strain evidence="5">S 300-3</strain>
    </source>
</reference>
<dbReference type="PANTHER" id="PTHR35936">
    <property type="entry name" value="MEMBRANE-BOUND LYTIC MUREIN TRANSGLYCOSYLASE F"/>
    <property type="match status" value="1"/>
</dbReference>
<comment type="caution">
    <text evidence="5">The sequence shown here is derived from an EMBL/GenBank/DDBJ whole genome shotgun (WGS) entry which is preliminary data.</text>
</comment>
<evidence type="ECO:0000256" key="3">
    <source>
        <dbReference type="SAM" id="SignalP"/>
    </source>
</evidence>
<evidence type="ECO:0000259" key="4">
    <source>
        <dbReference type="Pfam" id="PF00497"/>
    </source>
</evidence>
<feature type="chain" id="PRO_5041436006" evidence="3">
    <location>
        <begin position="19"/>
        <end position="272"/>
    </location>
</feature>
<evidence type="ECO:0000256" key="1">
    <source>
        <dbReference type="ARBA" id="ARBA00010333"/>
    </source>
</evidence>
<dbReference type="EMBL" id="JAMYBS010000005">
    <property type="protein sequence ID" value="MCO7544353.1"/>
    <property type="molecule type" value="Genomic_DNA"/>
</dbReference>
<gene>
    <name evidence="5" type="ORF">NJF43_06235</name>
</gene>
<keyword evidence="2 3" id="KW-0732">Signal</keyword>
<dbReference type="Gene3D" id="3.40.190.10">
    <property type="entry name" value="Periplasmic binding protein-like II"/>
    <property type="match status" value="2"/>
</dbReference>
<dbReference type="RefSeq" id="WP_058078116.1">
    <property type="nucleotide sequence ID" value="NZ_DALZRK010000050.1"/>
</dbReference>
<proteinExistence type="inferred from homology"/>
<dbReference type="InterPro" id="IPR001638">
    <property type="entry name" value="Solute-binding_3/MltF_N"/>
</dbReference>
<sequence>MKHMLAAAALIFAAHAVAESTYVVGVEDARFMPHYSLDAQGQYQGFARELLDAFAEESGVRLIYRPLPVDELLPALLDGSVDFKYPDNPSWSISDKSGHGLHYSQAAVAYVDGVMVAPRRVGLGVEQLKRLAVVDGWTPKGYEARIDSKQVLLVGSSDLPRMIRQAMLKDTDGAYYNIVVAMHYLNNVRTKPGALVFDPKLPHTRGAYHLSSVRHPELIRRFDRFLDERREDVAALKARHQVEVNLDSEYIGMEQWKVDFLERQKARNAVGG</sequence>
<accession>A0AA41WIZ8</accession>
<comment type="similarity">
    <text evidence="1">Belongs to the bacterial solute-binding protein 3 family.</text>
</comment>
<feature type="domain" description="Solute-binding protein family 3/N-terminal" evidence="4">
    <location>
        <begin position="24"/>
        <end position="105"/>
    </location>
</feature>
<dbReference type="AlphaFoldDB" id="A0AA41WIZ8"/>